<dbReference type="InterPro" id="IPR036869">
    <property type="entry name" value="J_dom_sf"/>
</dbReference>
<dbReference type="InterPro" id="IPR018253">
    <property type="entry name" value="DnaJ_domain_CS"/>
</dbReference>
<dbReference type="GO" id="GO:0006914">
    <property type="term" value="P:autophagy"/>
    <property type="evidence" value="ECO:0007669"/>
    <property type="project" value="UniProtKB-KW"/>
</dbReference>
<dbReference type="GO" id="GO:0005788">
    <property type="term" value="C:endoplasmic reticulum lumen"/>
    <property type="evidence" value="ECO:0007669"/>
    <property type="project" value="TreeGrafter"/>
</dbReference>
<evidence type="ECO:0000313" key="9">
    <source>
        <dbReference type="EMBL" id="KAF7384393.1"/>
    </source>
</evidence>
<accession>A0A834MVE3</accession>
<dbReference type="InterPro" id="IPR001623">
    <property type="entry name" value="DnaJ_domain"/>
</dbReference>
<dbReference type="Gene3D" id="3.40.30.10">
    <property type="entry name" value="Glutaredoxin"/>
    <property type="match status" value="5"/>
</dbReference>
<dbReference type="PANTHER" id="PTHR44340:SF1">
    <property type="entry name" value="DNAJ HOMOLOG SUBFAMILY C MEMBER 10"/>
    <property type="match status" value="1"/>
</dbReference>
<dbReference type="EMBL" id="JACSEA010000016">
    <property type="protein sequence ID" value="KAF7384393.1"/>
    <property type="molecule type" value="Genomic_DNA"/>
</dbReference>
<evidence type="ECO:0000256" key="2">
    <source>
        <dbReference type="ARBA" id="ARBA00020920"/>
    </source>
</evidence>
<reference evidence="9" key="1">
    <citation type="journal article" date="2020" name="G3 (Bethesda)">
        <title>High-Quality Assemblies for Three Invasive Social Wasps from the &lt;i&gt;Vespula&lt;/i&gt; Genus.</title>
        <authorList>
            <person name="Harrop T.W.R."/>
            <person name="Guhlin J."/>
            <person name="McLaughlin G.M."/>
            <person name="Permina E."/>
            <person name="Stockwell P."/>
            <person name="Gilligan J."/>
            <person name="Le Lec M.F."/>
            <person name="Gruber M.A.M."/>
            <person name="Quinn O."/>
            <person name="Lovegrove M."/>
            <person name="Duncan E.J."/>
            <person name="Remnant E.J."/>
            <person name="Van Eeckhoven J."/>
            <person name="Graham B."/>
            <person name="Knapp R.A."/>
            <person name="Langford K.W."/>
            <person name="Kronenberg Z."/>
            <person name="Press M.O."/>
            <person name="Eacker S.M."/>
            <person name="Wilson-Rankin E.E."/>
            <person name="Purcell J."/>
            <person name="Lester P.J."/>
            <person name="Dearden P.K."/>
        </authorList>
    </citation>
    <scope>NUCLEOTIDE SEQUENCE</scope>
    <source>
        <strain evidence="9">Marl-1</strain>
    </source>
</reference>
<keyword evidence="10" id="KW-1185">Reference proteome</keyword>
<dbReference type="InterPro" id="IPR052460">
    <property type="entry name" value="ER_disulfide_reductase"/>
</dbReference>
<dbReference type="PRINTS" id="PR00625">
    <property type="entry name" value="JDOMAIN"/>
</dbReference>
<dbReference type="Proteomes" id="UP000614350">
    <property type="component" value="Unassembled WGS sequence"/>
</dbReference>
<dbReference type="PROSITE" id="PS00194">
    <property type="entry name" value="THIOREDOXIN_1"/>
    <property type="match status" value="1"/>
</dbReference>
<dbReference type="InterPro" id="IPR013766">
    <property type="entry name" value="Thioredoxin_domain"/>
</dbReference>
<dbReference type="GO" id="GO:0036498">
    <property type="term" value="P:IRE1-mediated unfolded protein response"/>
    <property type="evidence" value="ECO:0007669"/>
    <property type="project" value="TreeGrafter"/>
</dbReference>
<dbReference type="Gene3D" id="1.10.287.110">
    <property type="entry name" value="DnaJ domain"/>
    <property type="match status" value="1"/>
</dbReference>
<comment type="subcellular location">
    <subcellularLocation>
        <location evidence="1">Endoplasmic reticulum membrane</location>
        <topology evidence="1">Single-pass type IV membrane protein</topology>
    </subcellularLocation>
</comment>
<evidence type="ECO:0000259" key="7">
    <source>
        <dbReference type="PROSITE" id="PS50076"/>
    </source>
</evidence>
<dbReference type="PROSITE" id="PS51352">
    <property type="entry name" value="THIOREDOXIN_2"/>
    <property type="match status" value="3"/>
</dbReference>
<protein>
    <recommendedName>
        <fullName evidence="2">DnaJ homolog subfamily C member 10</fullName>
    </recommendedName>
    <alternativeName>
        <fullName evidence="3">DnaJ homolog subfamily C member 16</fullName>
    </alternativeName>
    <alternativeName>
        <fullName evidence="6">Endoplasmic reticulum DNA J domain-containing protein 8</fullName>
    </alternativeName>
</protein>
<dbReference type="PROSITE" id="PS50076">
    <property type="entry name" value="DNAJ_2"/>
    <property type="match status" value="1"/>
</dbReference>
<dbReference type="CDD" id="cd06257">
    <property type="entry name" value="DnaJ"/>
    <property type="match status" value="1"/>
</dbReference>
<name>A0A834MVE3_VESVU</name>
<evidence type="ECO:0000256" key="6">
    <source>
        <dbReference type="ARBA" id="ARBA00035043"/>
    </source>
</evidence>
<dbReference type="FunFam" id="1.10.287.110:FF:000029">
    <property type="entry name" value="DnaJ homolog subfamily C member 10"/>
    <property type="match status" value="1"/>
</dbReference>
<dbReference type="GO" id="GO:0051787">
    <property type="term" value="F:misfolded protein binding"/>
    <property type="evidence" value="ECO:0007669"/>
    <property type="project" value="TreeGrafter"/>
</dbReference>
<evidence type="ECO:0000313" key="10">
    <source>
        <dbReference type="Proteomes" id="UP000614350"/>
    </source>
</evidence>
<dbReference type="SUPFAM" id="SSF52833">
    <property type="entry name" value="Thioredoxin-like"/>
    <property type="match status" value="5"/>
</dbReference>
<feature type="domain" description="Thioredoxin" evidence="8">
    <location>
        <begin position="424"/>
        <end position="549"/>
    </location>
</feature>
<feature type="domain" description="Thioredoxin" evidence="8">
    <location>
        <begin position="109"/>
        <end position="225"/>
    </location>
</feature>
<keyword evidence="4" id="KW-0072">Autophagy</keyword>
<dbReference type="Pfam" id="PF00226">
    <property type="entry name" value="DnaJ"/>
    <property type="match status" value="1"/>
</dbReference>
<feature type="domain" description="Thioredoxin" evidence="8">
    <location>
        <begin position="656"/>
        <end position="780"/>
    </location>
</feature>
<evidence type="ECO:0000259" key="8">
    <source>
        <dbReference type="PROSITE" id="PS51352"/>
    </source>
</evidence>
<dbReference type="InterPro" id="IPR017937">
    <property type="entry name" value="Thioredoxin_CS"/>
</dbReference>
<proteinExistence type="predicted"/>
<dbReference type="Pfam" id="PF00085">
    <property type="entry name" value="Thioredoxin"/>
    <property type="match status" value="4"/>
</dbReference>
<evidence type="ECO:0000256" key="1">
    <source>
        <dbReference type="ARBA" id="ARBA00004163"/>
    </source>
</evidence>
<dbReference type="AlphaFoldDB" id="A0A834MVE3"/>
<dbReference type="GO" id="GO:0015035">
    <property type="term" value="F:protein-disulfide reductase activity"/>
    <property type="evidence" value="ECO:0007669"/>
    <property type="project" value="TreeGrafter"/>
</dbReference>
<organism evidence="9 10">
    <name type="scientific">Vespula vulgaris</name>
    <name type="common">Yellow jacket</name>
    <name type="synonym">Wasp</name>
    <dbReference type="NCBI Taxonomy" id="7454"/>
    <lineage>
        <taxon>Eukaryota</taxon>
        <taxon>Metazoa</taxon>
        <taxon>Ecdysozoa</taxon>
        <taxon>Arthropoda</taxon>
        <taxon>Hexapoda</taxon>
        <taxon>Insecta</taxon>
        <taxon>Pterygota</taxon>
        <taxon>Neoptera</taxon>
        <taxon>Endopterygota</taxon>
        <taxon>Hymenoptera</taxon>
        <taxon>Apocrita</taxon>
        <taxon>Aculeata</taxon>
        <taxon>Vespoidea</taxon>
        <taxon>Vespidae</taxon>
        <taxon>Vespinae</taxon>
        <taxon>Vespula</taxon>
    </lineage>
</organism>
<dbReference type="PROSITE" id="PS00636">
    <property type="entry name" value="DNAJ_1"/>
    <property type="match status" value="1"/>
</dbReference>
<dbReference type="InterPro" id="IPR036249">
    <property type="entry name" value="Thioredoxin-like_sf"/>
</dbReference>
<evidence type="ECO:0000256" key="3">
    <source>
        <dbReference type="ARBA" id="ARBA00020921"/>
    </source>
</evidence>
<dbReference type="GO" id="GO:0016671">
    <property type="term" value="F:oxidoreductase activity, acting on a sulfur group of donors, disulfide as acceptor"/>
    <property type="evidence" value="ECO:0007669"/>
    <property type="project" value="TreeGrafter"/>
</dbReference>
<dbReference type="SUPFAM" id="SSF46565">
    <property type="entry name" value="Chaperone J-domain"/>
    <property type="match status" value="1"/>
</dbReference>
<gene>
    <name evidence="9" type="ORF">HZH66_012643</name>
</gene>
<feature type="domain" description="J" evidence="7">
    <location>
        <begin position="23"/>
        <end position="88"/>
    </location>
</feature>
<evidence type="ECO:0000256" key="4">
    <source>
        <dbReference type="ARBA" id="ARBA00023006"/>
    </source>
</evidence>
<comment type="caution">
    <text evidence="9">The sequence shown here is derived from an EMBL/GenBank/DDBJ whole genome shotgun (WGS) entry which is preliminary data.</text>
</comment>
<dbReference type="GO" id="GO:0005789">
    <property type="term" value="C:endoplasmic reticulum membrane"/>
    <property type="evidence" value="ECO:0007669"/>
    <property type="project" value="UniProtKB-SubCell"/>
</dbReference>
<dbReference type="PANTHER" id="PTHR44340">
    <property type="entry name" value="DNAJ HOMOLOG SUBFAMILY C MEMBER 10"/>
    <property type="match status" value="1"/>
</dbReference>
<comment type="function">
    <text evidence="5">Plays an important role in regulating the size of autophagosomes during the formation process.</text>
</comment>
<dbReference type="SMART" id="SM00271">
    <property type="entry name" value="DnaJ"/>
    <property type="match status" value="1"/>
</dbReference>
<evidence type="ECO:0000256" key="5">
    <source>
        <dbReference type="ARBA" id="ARBA00035002"/>
    </source>
</evidence>
<sequence>MLQTSFKYVIIFLIIITLILAEDYYDLLGISRVADQREIRKAFKTIAVTQHPDKNKDDPKAHEKFIRLTTAYEVLKDPELRKKYDLYGEKGLENINTRPNYHSWNYYKYNFGIYDDDPQVVTLNKNDYFENVLNSDKMWLVNFYSPMCSFCHHLAPMWRKIAEELEGVIKVGAVNCEDDFQLCHQIGIAAYPSLFYIAKNSTNGKLYTGERTHEAIIDFVLNKLDINIPEISSSDWKLFIKDNELIKKPTLVFTYKNNKECLTSNDLLKVGAIFDKTLNIRLLRCKKNECNDISDNTCAILLPIKNEKTWLPILFENVDNIKDLVEKVLEQLPEPKSLSDDEFEEIRRHLRKKPGMGWLICFYIGHSTELDLILKKLPNIINTINLGKINCGKYGHFCNILNINRYPMWGVLKSGGAFELSHGKNTIHDIAKFTTSSIKAENLWALSADKVLSILQRNNVKEVWFLDWYAPWCPPCMQFLSELRKASMQFNTSVVHFGTIDCTVHSTICRQYNIRSYPTAMLINGSKTYQFTAQKTSANIIQFINDIQNPSVIQISAKNFHQYLDKEKDKTLWVIDYFVGWCAPCQHLASEWTAVAKVLRILPFVKIGSIDCELENALCRSQEVGSYPTIRLYPRERKHLNKAIKYDGSHNMLHILKWISKYFPTKVYDLDPTSLRKKVFSGKNVWLVDFFAPWCDHCQTLDPHISIAAQLFNNRVYFGRLNCNLYPTQCSQAAVKAYPTLIIYDRKYDIKDIDKGFKITAISSEMIKEKVLNFLNSNNKNKHDEL</sequence>